<evidence type="ECO:0000256" key="3">
    <source>
        <dbReference type="ARBA" id="ARBA00023125"/>
    </source>
</evidence>
<dbReference type="PANTHER" id="PTHR30408">
    <property type="entry name" value="TYPE-1 RESTRICTION ENZYME ECOKI SPECIFICITY PROTEIN"/>
    <property type="match status" value="1"/>
</dbReference>
<dbReference type="Gene3D" id="3.90.220.20">
    <property type="entry name" value="DNA methylase specificity domains"/>
    <property type="match status" value="2"/>
</dbReference>
<organism evidence="5 6">
    <name type="scientific">Litorisediminicola beolgyonensis</name>
    <dbReference type="NCBI Taxonomy" id="1173614"/>
    <lineage>
        <taxon>Bacteria</taxon>
        <taxon>Pseudomonadati</taxon>
        <taxon>Pseudomonadota</taxon>
        <taxon>Alphaproteobacteria</taxon>
        <taxon>Rhodobacterales</taxon>
        <taxon>Paracoccaceae</taxon>
        <taxon>Litorisediminicola</taxon>
    </lineage>
</organism>
<proteinExistence type="inferred from homology"/>
<keyword evidence="2" id="KW-0680">Restriction system</keyword>
<dbReference type="GO" id="GO:0004519">
    <property type="term" value="F:endonuclease activity"/>
    <property type="evidence" value="ECO:0007669"/>
    <property type="project" value="UniProtKB-KW"/>
</dbReference>
<dbReference type="Pfam" id="PF01420">
    <property type="entry name" value="Methylase_S"/>
    <property type="match status" value="1"/>
</dbReference>
<dbReference type="EMBL" id="JBHTMU010000017">
    <property type="protein sequence ID" value="MFD1342955.1"/>
    <property type="molecule type" value="Genomic_DNA"/>
</dbReference>
<feature type="domain" description="Type I restriction modification DNA specificity" evidence="4">
    <location>
        <begin position="133"/>
        <end position="177"/>
    </location>
</feature>
<dbReference type="GO" id="GO:0016787">
    <property type="term" value="F:hydrolase activity"/>
    <property type="evidence" value="ECO:0007669"/>
    <property type="project" value="UniProtKB-KW"/>
</dbReference>
<dbReference type="RefSeq" id="WP_386803489.1">
    <property type="nucleotide sequence ID" value="NZ_JBHTMU010000017.1"/>
</dbReference>
<evidence type="ECO:0000259" key="4">
    <source>
        <dbReference type="Pfam" id="PF01420"/>
    </source>
</evidence>
<dbReference type="PANTHER" id="PTHR30408:SF12">
    <property type="entry name" value="TYPE I RESTRICTION ENZYME MJAVIII SPECIFICITY SUBUNIT"/>
    <property type="match status" value="1"/>
</dbReference>
<comment type="caution">
    <text evidence="5">The sequence shown here is derived from an EMBL/GenBank/DDBJ whole genome shotgun (WGS) entry which is preliminary data.</text>
</comment>
<keyword evidence="5" id="KW-0378">Hydrolase</keyword>
<dbReference type="InterPro" id="IPR052021">
    <property type="entry name" value="Type-I_RS_S_subunit"/>
</dbReference>
<evidence type="ECO:0000313" key="6">
    <source>
        <dbReference type="Proteomes" id="UP001597135"/>
    </source>
</evidence>
<evidence type="ECO:0000256" key="1">
    <source>
        <dbReference type="ARBA" id="ARBA00010923"/>
    </source>
</evidence>
<evidence type="ECO:0000313" key="5">
    <source>
        <dbReference type="EMBL" id="MFD1342955.1"/>
    </source>
</evidence>
<evidence type="ECO:0000256" key="2">
    <source>
        <dbReference type="ARBA" id="ARBA00022747"/>
    </source>
</evidence>
<dbReference type="Proteomes" id="UP001597135">
    <property type="component" value="Unassembled WGS sequence"/>
</dbReference>
<gene>
    <name evidence="5" type="ORF">ACFQ4E_11030</name>
</gene>
<keyword evidence="3" id="KW-0238">DNA-binding</keyword>
<dbReference type="InterPro" id="IPR044946">
    <property type="entry name" value="Restrct_endonuc_typeI_TRD_sf"/>
</dbReference>
<dbReference type="InterPro" id="IPR000055">
    <property type="entry name" value="Restrct_endonuc_typeI_TRD"/>
</dbReference>
<reference evidence="6" key="1">
    <citation type="journal article" date="2019" name="Int. J. Syst. Evol. Microbiol.">
        <title>The Global Catalogue of Microorganisms (GCM) 10K type strain sequencing project: providing services to taxonomists for standard genome sequencing and annotation.</title>
        <authorList>
            <consortium name="The Broad Institute Genomics Platform"/>
            <consortium name="The Broad Institute Genome Sequencing Center for Infectious Disease"/>
            <person name="Wu L."/>
            <person name="Ma J."/>
        </authorList>
    </citation>
    <scope>NUCLEOTIDE SEQUENCE [LARGE SCALE GENOMIC DNA]</scope>
    <source>
        <strain evidence="6">CCUG 62953</strain>
    </source>
</reference>
<keyword evidence="5" id="KW-0540">Nuclease</keyword>
<keyword evidence="5" id="KW-0255">Endonuclease</keyword>
<dbReference type="EC" id="3.1.21.-" evidence="5"/>
<sequence length="450" mass="49973">MTNTPRGWSIDVLANLCGFDGLVSDGDWIESKDQDPDGNVRLIQLMDIGDGNFLNKSARFLTTEAAERLRCTFLESGDVLIARMPDPLGRACIFPGVNQPAVTAVDVLIWRPGSEGVSPEWIATAINSPEIRRRISAESSGTTRKRIAGGRLKKMELAVPPLPEQRRIVAKLDRLSARSAAARDHLARTSKLATRAKQAVMDAIFGESATSSWKDVALGSVVSDSLVGLVRSKVQQSDQGTPYIRMNHYDYAGSWNSENLTCVTTTDAELERYELHAGDVLFNTRNSAELVGKVGLWPAERPGHVYNNNLLRLRFFEGIDPNFAYYFMTSPVFRRYLATVTSATTSVAAIYQKSLMKAPFRHPGIEHQQVIVRRIEAAFDRIDRMTDEASRAAHLLDRLDERLLAKAFRGELVPQDPEDEPAEALLTRIREARAAAPKAKRGRRRKAAAE</sequence>
<dbReference type="SUPFAM" id="SSF116734">
    <property type="entry name" value="DNA methylase specificity domain"/>
    <property type="match status" value="2"/>
</dbReference>
<keyword evidence="6" id="KW-1185">Reference proteome</keyword>
<comment type="similarity">
    <text evidence="1">Belongs to the type-I restriction system S methylase family.</text>
</comment>
<accession>A0ABW3ZJM3</accession>
<name>A0ABW3ZJM3_9RHOB</name>
<protein>
    <submittedName>
        <fullName evidence="5">Restriction endonuclease subunit S</fullName>
        <ecNumber evidence="5">3.1.21.-</ecNumber>
    </submittedName>
</protein>